<reference evidence="1 2" key="1">
    <citation type="submission" date="2017-01" db="EMBL/GenBank/DDBJ databases">
        <title>The cable genome- insights into the physiology and evolution of filamentous bacteria capable of sulfide oxidation via long distance electron transfer.</title>
        <authorList>
            <person name="Schreiber L."/>
            <person name="Bjerg J.T."/>
            <person name="Boggild A."/>
            <person name="Van De Vossenberg J."/>
            <person name="Meysman F."/>
            <person name="Nielsen L.P."/>
            <person name="Schramm A."/>
            <person name="Kjeldsen K.U."/>
        </authorList>
    </citation>
    <scope>NUCLEOTIDE SEQUENCE [LARGE SCALE GENOMIC DNA]</scope>
    <source>
        <strain evidence="1">A3</strain>
    </source>
</reference>
<dbReference type="Proteomes" id="UP000287615">
    <property type="component" value="Unassembled WGS sequence"/>
</dbReference>
<dbReference type="AlphaFoldDB" id="A0A444JBY4"/>
<evidence type="ECO:0000313" key="2">
    <source>
        <dbReference type="Proteomes" id="UP000287615"/>
    </source>
</evidence>
<organism evidence="1 2">
    <name type="scientific">Candidatus Electrothrix marina</name>
    <dbReference type="NCBI Taxonomy" id="1859130"/>
    <lineage>
        <taxon>Bacteria</taxon>
        <taxon>Pseudomonadati</taxon>
        <taxon>Thermodesulfobacteriota</taxon>
        <taxon>Desulfobulbia</taxon>
        <taxon>Desulfobulbales</taxon>
        <taxon>Desulfobulbaceae</taxon>
        <taxon>Candidatus Electrothrix</taxon>
    </lineage>
</organism>
<evidence type="ECO:0000313" key="1">
    <source>
        <dbReference type="EMBL" id="RWX50517.1"/>
    </source>
</evidence>
<name>A0A444JBY4_9BACT</name>
<gene>
    <name evidence="1" type="ORF">VU00_10644</name>
</gene>
<sequence length="235" mass="24699">MPCDVTGLLAGHAAVRRDNGDGGFQTETGWIDGEQIIDKGSWAMFSSVDFTCPVDTALPPVEKTCGTETAYALGGQTFIDLGITNSRWGWQVTVDDGDDFTTPIYAGAGQNDITKGTEVGKLAVSYLKGELTVTYLMLDGFVMEDLHLNVSEDDLVSIAPGHYTVVEEGLADGEESKFTYTSYETAASVNVVAHAVVEVGRINLPALISPAGVASAKGEITTCASSASTTPICQS</sequence>
<proteinExistence type="predicted"/>
<accession>A0A444JBY4</accession>
<protein>
    <submittedName>
        <fullName evidence="1">Uncharacterized protein</fullName>
    </submittedName>
</protein>
<dbReference type="EMBL" id="MTKR01000064">
    <property type="protein sequence ID" value="RWX50517.1"/>
    <property type="molecule type" value="Genomic_DNA"/>
</dbReference>
<comment type="caution">
    <text evidence="1">The sequence shown here is derived from an EMBL/GenBank/DDBJ whole genome shotgun (WGS) entry which is preliminary data.</text>
</comment>